<name>A0ABM7VAT0_9BACT</name>
<evidence type="ECO:0000313" key="2">
    <source>
        <dbReference type="Proteomes" id="UP001354989"/>
    </source>
</evidence>
<protein>
    <submittedName>
        <fullName evidence="1">Uncharacterized protein</fullName>
    </submittedName>
</protein>
<sequence>MNNKLLLVTITCYNVLELLQDCFLPDKFMLGNQSRTLTIDLDLDFRVESILLDNRFLS</sequence>
<organism evidence="1 2">
    <name type="scientific">Persicobacter psychrovividus</name>
    <dbReference type="NCBI Taxonomy" id="387638"/>
    <lineage>
        <taxon>Bacteria</taxon>
        <taxon>Pseudomonadati</taxon>
        <taxon>Bacteroidota</taxon>
        <taxon>Cytophagia</taxon>
        <taxon>Cytophagales</taxon>
        <taxon>Persicobacteraceae</taxon>
        <taxon>Persicobacter</taxon>
    </lineage>
</organism>
<keyword evidence="2" id="KW-1185">Reference proteome</keyword>
<reference evidence="1 2" key="1">
    <citation type="submission" date="2021-12" db="EMBL/GenBank/DDBJ databases">
        <title>Genome sequencing of bacteria with rrn-lacking chromosome and rrn-plasmid.</title>
        <authorList>
            <person name="Anda M."/>
            <person name="Iwasaki W."/>
        </authorList>
    </citation>
    <scope>NUCLEOTIDE SEQUENCE [LARGE SCALE GENOMIC DNA]</scope>
    <source>
        <strain evidence="1 2">NBRC 101262</strain>
    </source>
</reference>
<proteinExistence type="predicted"/>
<gene>
    <name evidence="1" type="ORF">PEPS_02980</name>
</gene>
<evidence type="ECO:0000313" key="1">
    <source>
        <dbReference type="EMBL" id="BDC98017.1"/>
    </source>
</evidence>
<accession>A0ABM7VAT0</accession>
<dbReference type="EMBL" id="AP025292">
    <property type="protein sequence ID" value="BDC98017.1"/>
    <property type="molecule type" value="Genomic_DNA"/>
</dbReference>
<dbReference type="Proteomes" id="UP001354989">
    <property type="component" value="Chromosome"/>
</dbReference>